<evidence type="ECO:0000313" key="3">
    <source>
        <dbReference type="Proteomes" id="UP000680045"/>
    </source>
</evidence>
<gene>
    <name evidence="2" type="ORF">KEH51_16855</name>
</gene>
<dbReference type="Proteomes" id="UP000680045">
    <property type="component" value="Unassembled WGS sequence"/>
</dbReference>
<sequence length="74" mass="8473">MLFYIGIRVGITRERMMMAILLFLPVYMLLSGASPSVVRSCSMAMLFFLLLLFKKRISAGAAIDRLIWRYCFSA</sequence>
<feature type="domain" description="ComEC/Rec2-related protein" evidence="1">
    <location>
        <begin position="1"/>
        <end position="59"/>
    </location>
</feature>
<evidence type="ECO:0000259" key="1">
    <source>
        <dbReference type="Pfam" id="PF03772"/>
    </source>
</evidence>
<evidence type="ECO:0000313" key="2">
    <source>
        <dbReference type="EMBL" id="MBR8645252.1"/>
    </source>
</evidence>
<dbReference type="AlphaFoldDB" id="A0A941FSB9"/>
<organism evidence="2 3">
    <name type="scientific">Peribacillus frigoritolerans</name>
    <dbReference type="NCBI Taxonomy" id="450367"/>
    <lineage>
        <taxon>Bacteria</taxon>
        <taxon>Bacillati</taxon>
        <taxon>Bacillota</taxon>
        <taxon>Bacilli</taxon>
        <taxon>Bacillales</taxon>
        <taxon>Bacillaceae</taxon>
        <taxon>Peribacillus</taxon>
    </lineage>
</organism>
<protein>
    <submittedName>
        <fullName evidence="2">ComEC/Rec2 family competence protein</fullName>
    </submittedName>
</protein>
<dbReference type="EMBL" id="JAGTPW010000030">
    <property type="protein sequence ID" value="MBR8645252.1"/>
    <property type="molecule type" value="Genomic_DNA"/>
</dbReference>
<proteinExistence type="predicted"/>
<dbReference type="Pfam" id="PF03772">
    <property type="entry name" value="Competence"/>
    <property type="match status" value="1"/>
</dbReference>
<accession>A0A941FSB9</accession>
<reference evidence="2" key="1">
    <citation type="submission" date="2021-04" db="EMBL/GenBank/DDBJ databases">
        <title>Whole genome sequencing of Enterococci isolates from hospitalized patients.</title>
        <authorList>
            <person name="Ogoti B.M."/>
            <person name="Onyambu F.G."/>
        </authorList>
    </citation>
    <scope>NUCLEOTIDE SEQUENCE</scope>
    <source>
        <strain evidence="2">242</strain>
    </source>
</reference>
<dbReference type="InterPro" id="IPR004477">
    <property type="entry name" value="ComEC_N"/>
</dbReference>
<name>A0A941FSB9_9BACI</name>
<comment type="caution">
    <text evidence="2">The sequence shown here is derived from an EMBL/GenBank/DDBJ whole genome shotgun (WGS) entry which is preliminary data.</text>
</comment>